<evidence type="ECO:0000259" key="2">
    <source>
        <dbReference type="Pfam" id="PF00126"/>
    </source>
</evidence>
<dbReference type="Proteomes" id="UP000448235">
    <property type="component" value="Unassembled WGS sequence"/>
</dbReference>
<name>A0A7X4VW26_9GAMM</name>
<comment type="caution">
    <text evidence="3">The sequence shown here is derived from an EMBL/GenBank/DDBJ whole genome shotgun (WGS) entry which is preliminary data.</text>
</comment>
<evidence type="ECO:0000313" key="3">
    <source>
        <dbReference type="EMBL" id="NAW11391.1"/>
    </source>
</evidence>
<gene>
    <name evidence="3" type="ORF">GRB80_00875</name>
</gene>
<dbReference type="Pfam" id="PF00126">
    <property type="entry name" value="HTH_1"/>
    <property type="match status" value="1"/>
</dbReference>
<feature type="compositionally biased region" description="Basic and acidic residues" evidence="1">
    <location>
        <begin position="49"/>
        <end position="66"/>
    </location>
</feature>
<reference evidence="3 4" key="1">
    <citation type="submission" date="2019-12" db="EMBL/GenBank/DDBJ databases">
        <title>Draft genome sequencing of Halomonas icarensis D1-1.</title>
        <authorList>
            <person name="Pandiyan K."/>
            <person name="Kushwaha P."/>
            <person name="Gowdham M."/>
            <person name="Chakdar H."/>
            <person name="Singh A."/>
            <person name="Kumar M."/>
            <person name="Saxena A.K."/>
        </authorList>
    </citation>
    <scope>NUCLEOTIDE SEQUENCE [LARGE SCALE GENOMIC DNA]</scope>
    <source>
        <strain evidence="3 4">D1-1</strain>
    </source>
</reference>
<organism evidence="3 4">
    <name type="scientific">Halomonas icarae</name>
    <dbReference type="NCBI Taxonomy" id="2691040"/>
    <lineage>
        <taxon>Bacteria</taxon>
        <taxon>Pseudomonadati</taxon>
        <taxon>Pseudomonadota</taxon>
        <taxon>Gammaproteobacteria</taxon>
        <taxon>Oceanospirillales</taxon>
        <taxon>Halomonadaceae</taxon>
        <taxon>Halomonas</taxon>
    </lineage>
</organism>
<dbReference type="SUPFAM" id="SSF46785">
    <property type="entry name" value="Winged helix' DNA-binding domain"/>
    <property type="match status" value="1"/>
</dbReference>
<feature type="compositionally biased region" description="Pro residues" evidence="1">
    <location>
        <begin position="78"/>
        <end position="89"/>
    </location>
</feature>
<feature type="domain" description="HTH lysR-type" evidence="2">
    <location>
        <begin position="9"/>
        <end position="56"/>
    </location>
</feature>
<dbReference type="InterPro" id="IPR036388">
    <property type="entry name" value="WH-like_DNA-bd_sf"/>
</dbReference>
<dbReference type="GO" id="GO:0003700">
    <property type="term" value="F:DNA-binding transcription factor activity"/>
    <property type="evidence" value="ECO:0007669"/>
    <property type="project" value="InterPro"/>
</dbReference>
<keyword evidence="4" id="KW-1185">Reference proteome</keyword>
<dbReference type="Gene3D" id="1.10.10.10">
    <property type="entry name" value="Winged helix-like DNA-binding domain superfamily/Winged helix DNA-binding domain"/>
    <property type="match status" value="1"/>
</dbReference>
<accession>A0A7X4VW26</accession>
<dbReference type="InterPro" id="IPR000847">
    <property type="entry name" value="LysR_HTH_N"/>
</dbReference>
<protein>
    <submittedName>
        <fullName evidence="3">LysR family transcriptional regulator</fullName>
    </submittedName>
</protein>
<evidence type="ECO:0000313" key="4">
    <source>
        <dbReference type="Proteomes" id="UP000448235"/>
    </source>
</evidence>
<sequence length="110" mass="11866">MSPESSSMQSLIVFEATVRLGSMSAADAERTSQPTTSLRIRTLEERVELPLFDRQEGPGIPERQRDGLNLSPRAWPGPRAPLPESPPPGVARSADAGRPGSRSCSGRCPR</sequence>
<dbReference type="AlphaFoldDB" id="A0A7X4VW26"/>
<evidence type="ECO:0000256" key="1">
    <source>
        <dbReference type="SAM" id="MobiDB-lite"/>
    </source>
</evidence>
<dbReference type="InterPro" id="IPR036390">
    <property type="entry name" value="WH_DNA-bd_sf"/>
</dbReference>
<proteinExistence type="predicted"/>
<feature type="region of interest" description="Disordered" evidence="1">
    <location>
        <begin position="49"/>
        <end position="110"/>
    </location>
</feature>
<dbReference type="EMBL" id="WUTS01000001">
    <property type="protein sequence ID" value="NAW11391.1"/>
    <property type="molecule type" value="Genomic_DNA"/>
</dbReference>